<dbReference type="EMBL" id="JAYGOJ010000107">
    <property type="protein sequence ID" value="MEA9437440.1"/>
    <property type="molecule type" value="Genomic_DNA"/>
</dbReference>
<protein>
    <submittedName>
        <fullName evidence="1">Uncharacterized protein</fullName>
    </submittedName>
</protein>
<gene>
    <name evidence="1" type="ORF">VCX44_16915</name>
</gene>
<evidence type="ECO:0000313" key="1">
    <source>
        <dbReference type="EMBL" id="MEA9437440.1"/>
    </source>
</evidence>
<dbReference type="Proteomes" id="UP001304847">
    <property type="component" value="Unassembled WGS sequence"/>
</dbReference>
<comment type="caution">
    <text evidence="1">The sequence shown here is derived from an EMBL/GenBank/DDBJ whole genome shotgun (WGS) entry which is preliminary data.</text>
</comment>
<dbReference type="RefSeq" id="WP_201886287.1">
    <property type="nucleotide sequence ID" value="NZ_JAYGOJ010000107.1"/>
</dbReference>
<evidence type="ECO:0000313" key="2">
    <source>
        <dbReference type="Proteomes" id="UP001304847"/>
    </source>
</evidence>
<accession>A0ABU5WAH7</accession>
<reference evidence="1 2" key="1">
    <citation type="submission" date="2023-12" db="EMBL/GenBank/DDBJ databases">
        <title>Characterization of antibiotic resistance in Aeromonas spp. in hospital effluent.</title>
        <authorList>
            <person name="Negoseki B.R.S."/>
            <person name="Krul D."/>
            <person name="Siqueira A.C."/>
            <person name="Almeida M."/>
            <person name="Mesa D."/>
            <person name="Conte D."/>
            <person name="Dalla-Costa L.M."/>
        </authorList>
    </citation>
    <scope>NUCLEOTIDE SEQUENCE [LARGE SCALE GENOMIC DNA]</scope>
    <source>
        <strain evidence="1 2">36v</strain>
    </source>
</reference>
<name>A0ABU5WAH7_AERCA</name>
<keyword evidence="2" id="KW-1185">Reference proteome</keyword>
<proteinExistence type="predicted"/>
<sequence length="55" mass="6027">MIIIKIAVALLMLALIAVGTYQGGWLGFAITVGMTLVLNGMFNRWDARRQTSTTK</sequence>
<organism evidence="1 2">
    <name type="scientific">Aeromonas caviae</name>
    <name type="common">Aeromonas punctata</name>
    <dbReference type="NCBI Taxonomy" id="648"/>
    <lineage>
        <taxon>Bacteria</taxon>
        <taxon>Pseudomonadati</taxon>
        <taxon>Pseudomonadota</taxon>
        <taxon>Gammaproteobacteria</taxon>
        <taxon>Aeromonadales</taxon>
        <taxon>Aeromonadaceae</taxon>
        <taxon>Aeromonas</taxon>
    </lineage>
</organism>